<dbReference type="PROSITE" id="PS00031">
    <property type="entry name" value="NUCLEAR_REC_DBD_1"/>
    <property type="match status" value="1"/>
</dbReference>
<keyword evidence="16" id="KW-1185">Reference proteome</keyword>
<evidence type="ECO:0000256" key="1">
    <source>
        <dbReference type="ARBA" id="ARBA00004123"/>
    </source>
</evidence>
<dbReference type="PROSITE" id="PS51030">
    <property type="entry name" value="NUCLEAR_REC_DBD_2"/>
    <property type="match status" value="1"/>
</dbReference>
<evidence type="ECO:0000259" key="13">
    <source>
        <dbReference type="PROSITE" id="PS51030"/>
    </source>
</evidence>
<dbReference type="Pfam" id="PF00104">
    <property type="entry name" value="Hormone_recep"/>
    <property type="match status" value="1"/>
</dbReference>
<dbReference type="EMBL" id="CATQJA010002657">
    <property type="protein sequence ID" value="CAJ0579795.1"/>
    <property type="molecule type" value="Genomic_DNA"/>
</dbReference>
<dbReference type="SMART" id="SM00399">
    <property type="entry name" value="ZnF_C4"/>
    <property type="match status" value="1"/>
</dbReference>
<keyword evidence="10 11" id="KW-0539">Nucleus</keyword>
<evidence type="ECO:0000313" key="15">
    <source>
        <dbReference type="EMBL" id="CAJ0579795.1"/>
    </source>
</evidence>
<keyword evidence="8 11" id="KW-0804">Transcription</keyword>
<dbReference type="CDD" id="cd06960">
    <property type="entry name" value="NR_DBD_HNF4A"/>
    <property type="match status" value="1"/>
</dbReference>
<dbReference type="GO" id="GO:0003700">
    <property type="term" value="F:DNA-binding transcription factor activity"/>
    <property type="evidence" value="ECO:0007669"/>
    <property type="project" value="InterPro"/>
</dbReference>
<dbReference type="SMART" id="SM00430">
    <property type="entry name" value="HOLI"/>
    <property type="match status" value="1"/>
</dbReference>
<dbReference type="GO" id="GO:0000978">
    <property type="term" value="F:RNA polymerase II cis-regulatory region sequence-specific DNA binding"/>
    <property type="evidence" value="ECO:0007669"/>
    <property type="project" value="InterPro"/>
</dbReference>
<dbReference type="GO" id="GO:0008270">
    <property type="term" value="F:zinc ion binding"/>
    <property type="evidence" value="ECO:0007669"/>
    <property type="project" value="UniProtKB-KW"/>
</dbReference>
<evidence type="ECO:0000259" key="14">
    <source>
        <dbReference type="PROSITE" id="PS51843"/>
    </source>
</evidence>
<accession>A0AA36D2M8</accession>
<gene>
    <name evidence="15" type="ORF">MSPICULIGERA_LOCUS18000</name>
</gene>
<evidence type="ECO:0000313" key="16">
    <source>
        <dbReference type="Proteomes" id="UP001177023"/>
    </source>
</evidence>
<comment type="caution">
    <text evidence="15">The sequence shown here is derived from an EMBL/GenBank/DDBJ whole genome shotgun (WGS) entry which is preliminary data.</text>
</comment>
<feature type="region of interest" description="Disordered" evidence="12">
    <location>
        <begin position="295"/>
        <end position="323"/>
    </location>
</feature>
<keyword evidence="6 11" id="KW-0805">Transcription regulation</keyword>
<evidence type="ECO:0000256" key="2">
    <source>
        <dbReference type="ARBA" id="ARBA00005993"/>
    </source>
</evidence>
<dbReference type="Gene3D" id="3.30.50.10">
    <property type="entry name" value="Erythroid Transcription Factor GATA-1, subunit A"/>
    <property type="match status" value="1"/>
</dbReference>
<dbReference type="InterPro" id="IPR050274">
    <property type="entry name" value="Nuclear_hormone_rcpt_NR2"/>
</dbReference>
<dbReference type="Gene3D" id="1.10.565.10">
    <property type="entry name" value="Retinoid X Receptor"/>
    <property type="match status" value="1"/>
</dbReference>
<dbReference type="InterPro" id="IPR049636">
    <property type="entry name" value="HNF4-like_DBD"/>
</dbReference>
<keyword evidence="3 11" id="KW-0479">Metal-binding</keyword>
<keyword evidence="4 11" id="KW-0863">Zinc-finger</keyword>
<evidence type="ECO:0000256" key="7">
    <source>
        <dbReference type="ARBA" id="ARBA00023125"/>
    </source>
</evidence>
<dbReference type="PRINTS" id="PR00047">
    <property type="entry name" value="STROIDFINGER"/>
</dbReference>
<keyword evidence="9 11" id="KW-0675">Receptor</keyword>
<dbReference type="InterPro" id="IPR013088">
    <property type="entry name" value="Znf_NHR/GATA"/>
</dbReference>
<comment type="subcellular location">
    <subcellularLocation>
        <location evidence="1 11">Nucleus</location>
    </subcellularLocation>
</comment>
<evidence type="ECO:0000256" key="12">
    <source>
        <dbReference type="SAM" id="MobiDB-lite"/>
    </source>
</evidence>
<organism evidence="15 16">
    <name type="scientific">Mesorhabditis spiculigera</name>
    <dbReference type="NCBI Taxonomy" id="96644"/>
    <lineage>
        <taxon>Eukaryota</taxon>
        <taxon>Metazoa</taxon>
        <taxon>Ecdysozoa</taxon>
        <taxon>Nematoda</taxon>
        <taxon>Chromadorea</taxon>
        <taxon>Rhabditida</taxon>
        <taxon>Rhabditina</taxon>
        <taxon>Rhabditomorpha</taxon>
        <taxon>Rhabditoidea</taxon>
        <taxon>Rhabditidae</taxon>
        <taxon>Mesorhabditinae</taxon>
        <taxon>Mesorhabditis</taxon>
    </lineage>
</organism>
<dbReference type="Proteomes" id="UP001177023">
    <property type="component" value="Unassembled WGS sequence"/>
</dbReference>
<dbReference type="SUPFAM" id="SSF57716">
    <property type="entry name" value="Glucocorticoid receptor-like (DNA-binding domain)"/>
    <property type="match status" value="1"/>
</dbReference>
<protein>
    <submittedName>
        <fullName evidence="15">Uncharacterized protein</fullName>
    </submittedName>
</protein>
<dbReference type="PANTHER" id="PTHR24083">
    <property type="entry name" value="NUCLEAR HORMONE RECEPTOR"/>
    <property type="match status" value="1"/>
</dbReference>
<dbReference type="SUPFAM" id="SSF48508">
    <property type="entry name" value="Nuclear receptor ligand-binding domain"/>
    <property type="match status" value="1"/>
</dbReference>
<feature type="compositionally biased region" description="Basic and acidic residues" evidence="12">
    <location>
        <begin position="299"/>
        <end position="308"/>
    </location>
</feature>
<keyword evidence="7 11" id="KW-0238">DNA-binding</keyword>
<dbReference type="PROSITE" id="PS51843">
    <property type="entry name" value="NR_LBD"/>
    <property type="match status" value="1"/>
</dbReference>
<evidence type="ECO:0000256" key="11">
    <source>
        <dbReference type="RuleBase" id="RU004334"/>
    </source>
</evidence>
<comment type="similarity">
    <text evidence="2 11">Belongs to the nuclear hormone receptor family.</text>
</comment>
<dbReference type="InterPro" id="IPR035500">
    <property type="entry name" value="NHR-like_dom_sf"/>
</dbReference>
<keyword evidence="5 11" id="KW-0862">Zinc</keyword>
<sequence length="661" mass="75086">MAYQPLSLPPLRQFKGYHPEFPQQGPYQPYSDPLCWEVPGQEIVINHVEKITDLSKLDGYVDSEQLVGGPGELEEEIVVDDDDTTPYDFMPSSMDNLRNIYTRPLHRSPSPIQCIRPPIRRDRSEIGKKQRCLVCETVTQGFHFGAVSCAACSAFFRRTISERREYTCRVEGDGHLKCEINAEHRCYCRACRFQKCLTIGMDPLAVQPHRDQIGAKRKANGQPHSIGSPAMGDNPSSPYFNAQIDEVMSGRMAVHLSSGGQLREFKPHGAATQALLSQSNASYAEQLVALSRRPVIGGHMDKRPRLDHSISPGGSEENELEHLTTEEHQRIIYEEEKVLAMEGTSGDTEYMIMETFPFDDGQDAAVAAKEWMNNKKVPRLLYKKEELDESLLPPKSVNMIEVMVLAYEKLWERRRLLYCPDTIRDILGTTPPVSRPADLGARMQKQRLRQEVGLVAEFLSVLSPFTRLDLDDKIALFKHLSCPYSILEKHYVTMRRGGLQMNRIIHNDNSYTDLSDSALDRIKLEGSKDPLFADKATLKKLFIDPLRESLQEVTAPMFNMKMTDVEFCALVAVILFDPTTSGLSDATRAQVRAARARVYQDWFAYYRARGITSDCSQRAGNTMLLLPAVQTTVEKSHENYHVVRVFDLFEYDKILDEMMMK</sequence>
<dbReference type="InterPro" id="IPR001628">
    <property type="entry name" value="Znf_hrmn_rcpt"/>
</dbReference>
<evidence type="ECO:0000256" key="9">
    <source>
        <dbReference type="ARBA" id="ARBA00023170"/>
    </source>
</evidence>
<feature type="region of interest" description="Disordered" evidence="12">
    <location>
        <begin position="214"/>
        <end position="238"/>
    </location>
</feature>
<dbReference type="GO" id="GO:0005634">
    <property type="term" value="C:nucleus"/>
    <property type="evidence" value="ECO:0007669"/>
    <property type="project" value="UniProtKB-SubCell"/>
</dbReference>
<feature type="domain" description="Nuclear receptor" evidence="13">
    <location>
        <begin position="129"/>
        <end position="208"/>
    </location>
</feature>
<dbReference type="InterPro" id="IPR000536">
    <property type="entry name" value="Nucl_hrmn_rcpt_lig-bd"/>
</dbReference>
<feature type="domain" description="NR LBD" evidence="14">
    <location>
        <begin position="418"/>
        <end position="661"/>
    </location>
</feature>
<feature type="non-terminal residue" evidence="15">
    <location>
        <position position="1"/>
    </location>
</feature>
<proteinExistence type="inferred from homology"/>
<evidence type="ECO:0000256" key="5">
    <source>
        <dbReference type="ARBA" id="ARBA00022833"/>
    </source>
</evidence>
<evidence type="ECO:0000256" key="6">
    <source>
        <dbReference type="ARBA" id="ARBA00023015"/>
    </source>
</evidence>
<dbReference type="Pfam" id="PF00105">
    <property type="entry name" value="zf-C4"/>
    <property type="match status" value="1"/>
</dbReference>
<reference evidence="15" key="1">
    <citation type="submission" date="2023-06" db="EMBL/GenBank/DDBJ databases">
        <authorList>
            <person name="Delattre M."/>
        </authorList>
    </citation>
    <scope>NUCLEOTIDE SEQUENCE</scope>
    <source>
        <strain evidence="15">AF72</strain>
    </source>
</reference>
<evidence type="ECO:0000256" key="4">
    <source>
        <dbReference type="ARBA" id="ARBA00022771"/>
    </source>
</evidence>
<evidence type="ECO:0000256" key="3">
    <source>
        <dbReference type="ARBA" id="ARBA00022723"/>
    </source>
</evidence>
<evidence type="ECO:0000256" key="8">
    <source>
        <dbReference type="ARBA" id="ARBA00023163"/>
    </source>
</evidence>
<evidence type="ECO:0000256" key="10">
    <source>
        <dbReference type="ARBA" id="ARBA00023242"/>
    </source>
</evidence>
<dbReference type="AlphaFoldDB" id="A0AA36D2M8"/>
<name>A0AA36D2M8_9BILA</name>